<dbReference type="GO" id="GO:0016020">
    <property type="term" value="C:membrane"/>
    <property type="evidence" value="ECO:0007669"/>
    <property type="project" value="UniProtKB-SubCell"/>
</dbReference>
<sequence>MDFIAVLICLGLSAFFSGAEIAFFSITESRLKTLADEGHKGAKLALKLRSNPQRLLSTILIGNNLVNIMAASMATLIAIRMFGSEAVAVATGLLTFMVLLFGEIVPKTLCAKYSETAVQLLAYPIYLLEQLFFPFLYFLEPFILKLTGGRGLTVPFITEEELKIMLDAGGKAGVLETDEVKMIKNVFDFNDVTAEDAMTPRIYMFALDGNQTLGEAREELFKAKYSRIPIYEGNPDNITAILYRNHALMELAQSHTNLTLKSLAKPPLFIPSTKTADDLLRQFQQEKRHIAIVVNEFGGVMGLITVEDLLEEVVGEILDEGDLHEEWIRRTGKNQILVDGRTEVRRINEFLKVELDEEQNTISGLILEELGHIPAVGEKVQTDNCLLIVQEADERSIKGVQIIKEEPVPETPPTEPSTVSSES</sequence>
<evidence type="ECO:0000256" key="6">
    <source>
        <dbReference type="ARBA" id="ARBA00023136"/>
    </source>
</evidence>
<dbReference type="InterPro" id="IPR002550">
    <property type="entry name" value="CNNM"/>
</dbReference>
<comment type="subcellular location">
    <subcellularLocation>
        <location evidence="1">Membrane</location>
        <topology evidence="1">Multi-pass membrane protein</topology>
    </subcellularLocation>
</comment>
<dbReference type="KEGG" id="nneo:PQG83_05415"/>
<dbReference type="EMBL" id="CP116968">
    <property type="protein sequence ID" value="WNM63191.1"/>
    <property type="molecule type" value="Genomic_DNA"/>
</dbReference>
<evidence type="ECO:0000256" key="9">
    <source>
        <dbReference type="SAM" id="MobiDB-lite"/>
    </source>
</evidence>
<keyword evidence="4 8" id="KW-1133">Transmembrane helix</keyword>
<dbReference type="InterPro" id="IPR044751">
    <property type="entry name" value="Ion_transp-like_CBS"/>
</dbReference>
<dbReference type="PROSITE" id="PS51371">
    <property type="entry name" value="CBS"/>
    <property type="match status" value="1"/>
</dbReference>
<evidence type="ECO:0000259" key="12">
    <source>
        <dbReference type="PROSITE" id="PS51846"/>
    </source>
</evidence>
<feature type="domain" description="CNNM transmembrane" evidence="12">
    <location>
        <begin position="1"/>
        <end position="179"/>
    </location>
</feature>
<evidence type="ECO:0000256" key="2">
    <source>
        <dbReference type="ARBA" id="ARBA00022692"/>
    </source>
</evidence>
<protein>
    <submittedName>
        <fullName evidence="13">Hemolysin family protein</fullName>
    </submittedName>
</protein>
<name>A0AA96GTA3_9BACT</name>
<evidence type="ECO:0000256" key="5">
    <source>
        <dbReference type="ARBA" id="ARBA00023122"/>
    </source>
</evidence>
<dbReference type="InterPro" id="IPR016169">
    <property type="entry name" value="FAD-bd_PCMH_sub2"/>
</dbReference>
<dbReference type="PANTHER" id="PTHR22777:SF17">
    <property type="entry name" value="UPF0053 PROTEIN SLL0260"/>
    <property type="match status" value="1"/>
</dbReference>
<dbReference type="Gene3D" id="3.30.465.10">
    <property type="match status" value="1"/>
</dbReference>
<evidence type="ECO:0000256" key="7">
    <source>
        <dbReference type="PROSITE-ProRule" id="PRU00703"/>
    </source>
</evidence>
<feature type="domain" description="CBS" evidence="11">
    <location>
        <begin position="263"/>
        <end position="320"/>
    </location>
</feature>
<dbReference type="InterPro" id="IPR000644">
    <property type="entry name" value="CBS_dom"/>
</dbReference>
<dbReference type="GO" id="GO:0050660">
    <property type="term" value="F:flavin adenine dinucleotide binding"/>
    <property type="evidence" value="ECO:0007669"/>
    <property type="project" value="InterPro"/>
</dbReference>
<dbReference type="PANTHER" id="PTHR22777">
    <property type="entry name" value="HEMOLYSIN-RELATED"/>
    <property type="match status" value="1"/>
</dbReference>
<gene>
    <name evidence="13" type="ORF">PQG83_05415</name>
</gene>
<evidence type="ECO:0000256" key="8">
    <source>
        <dbReference type="PROSITE-ProRule" id="PRU01193"/>
    </source>
</evidence>
<evidence type="ECO:0000256" key="4">
    <source>
        <dbReference type="ARBA" id="ARBA00022989"/>
    </source>
</evidence>
<dbReference type="Pfam" id="PF03471">
    <property type="entry name" value="CorC_HlyC"/>
    <property type="match status" value="1"/>
</dbReference>
<keyword evidence="5 7" id="KW-0129">CBS domain</keyword>
<dbReference type="Pfam" id="PF01595">
    <property type="entry name" value="CNNM"/>
    <property type="match status" value="1"/>
</dbReference>
<feature type="transmembrane region" description="Helical" evidence="10">
    <location>
        <begin position="117"/>
        <end position="139"/>
    </location>
</feature>
<evidence type="ECO:0000256" key="3">
    <source>
        <dbReference type="ARBA" id="ARBA00022737"/>
    </source>
</evidence>
<evidence type="ECO:0000259" key="11">
    <source>
        <dbReference type="PROSITE" id="PS51371"/>
    </source>
</evidence>
<dbReference type="InterPro" id="IPR046342">
    <property type="entry name" value="CBS_dom_sf"/>
</dbReference>
<dbReference type="InterPro" id="IPR005170">
    <property type="entry name" value="Transptr-assoc_dom"/>
</dbReference>
<dbReference type="SUPFAM" id="SSF56176">
    <property type="entry name" value="FAD-binding/transporter-associated domain-like"/>
    <property type="match status" value="1"/>
</dbReference>
<feature type="region of interest" description="Disordered" evidence="9">
    <location>
        <begin position="403"/>
        <end position="423"/>
    </location>
</feature>
<dbReference type="Proteomes" id="UP001302494">
    <property type="component" value="Chromosome"/>
</dbReference>
<dbReference type="SUPFAM" id="SSF54631">
    <property type="entry name" value="CBS-domain pair"/>
    <property type="match status" value="1"/>
</dbReference>
<dbReference type="PROSITE" id="PS51846">
    <property type="entry name" value="CNNM"/>
    <property type="match status" value="1"/>
</dbReference>
<feature type="transmembrane region" description="Helical" evidence="10">
    <location>
        <begin position="86"/>
        <end position="105"/>
    </location>
</feature>
<proteinExistence type="predicted"/>
<accession>A0AA96GTA3</accession>
<evidence type="ECO:0000256" key="10">
    <source>
        <dbReference type="SAM" id="Phobius"/>
    </source>
</evidence>
<feature type="transmembrane region" description="Helical" evidence="10">
    <location>
        <begin position="55"/>
        <end position="79"/>
    </location>
</feature>
<keyword evidence="2 8" id="KW-0812">Transmembrane</keyword>
<evidence type="ECO:0000313" key="14">
    <source>
        <dbReference type="Proteomes" id="UP001302494"/>
    </source>
</evidence>
<dbReference type="SMART" id="SM01091">
    <property type="entry name" value="CorC_HlyC"/>
    <property type="match status" value="1"/>
</dbReference>
<dbReference type="CDD" id="cd04590">
    <property type="entry name" value="CBS_pair_CorC_HlyC_assoc"/>
    <property type="match status" value="1"/>
</dbReference>
<reference evidence="13 14" key="1">
    <citation type="submission" date="2023-01" db="EMBL/GenBank/DDBJ databases">
        <title>Cultivation and genomic characterization of new, ubiquitous marine nitrite-oxidizing bacteria from the Nitrospirales.</title>
        <authorList>
            <person name="Mueller A.J."/>
            <person name="Daebeler A."/>
            <person name="Herbold C.W."/>
            <person name="Kirkegaard R.H."/>
            <person name="Daims H."/>
        </authorList>
    </citation>
    <scope>NUCLEOTIDE SEQUENCE [LARGE SCALE GENOMIC DNA]</scope>
    <source>
        <strain evidence="13 14">DK</strain>
    </source>
</reference>
<evidence type="ECO:0000313" key="13">
    <source>
        <dbReference type="EMBL" id="WNM63191.1"/>
    </source>
</evidence>
<organism evidence="13 14">
    <name type="scientific">Candidatus Nitrospira neomarina</name>
    <dbReference type="NCBI Taxonomy" id="3020899"/>
    <lineage>
        <taxon>Bacteria</taxon>
        <taxon>Pseudomonadati</taxon>
        <taxon>Nitrospirota</taxon>
        <taxon>Nitrospiria</taxon>
        <taxon>Nitrospirales</taxon>
        <taxon>Nitrospiraceae</taxon>
        <taxon>Nitrospira</taxon>
    </lineage>
</organism>
<dbReference type="Gene3D" id="3.10.580.10">
    <property type="entry name" value="CBS-domain"/>
    <property type="match status" value="1"/>
</dbReference>
<keyword evidence="14" id="KW-1185">Reference proteome</keyword>
<dbReference type="Pfam" id="PF00571">
    <property type="entry name" value="CBS"/>
    <property type="match status" value="1"/>
</dbReference>
<dbReference type="AlphaFoldDB" id="A0AA96GTA3"/>
<evidence type="ECO:0000256" key="1">
    <source>
        <dbReference type="ARBA" id="ARBA00004141"/>
    </source>
</evidence>
<dbReference type="FunFam" id="3.10.580.10:FF:000002">
    <property type="entry name" value="Magnesium/cobalt efflux protein CorC"/>
    <property type="match status" value="1"/>
</dbReference>
<keyword evidence="6 8" id="KW-0472">Membrane</keyword>
<keyword evidence="3" id="KW-0677">Repeat</keyword>
<dbReference type="RefSeq" id="WP_312747611.1">
    <property type="nucleotide sequence ID" value="NZ_CP116968.1"/>
</dbReference>
<dbReference type="InterPro" id="IPR036318">
    <property type="entry name" value="FAD-bd_PCMH-like_sf"/>
</dbReference>